<dbReference type="RefSeq" id="WP_085378556.1">
    <property type="nucleotide sequence ID" value="NZ_CP020612.1"/>
</dbReference>
<dbReference type="PANTHER" id="PTHR48100:SF2">
    <property type="entry name" value="CONSERVED PROTEIN"/>
    <property type="match status" value="1"/>
</dbReference>
<organism evidence="1 2">
    <name type="scientific">Paracoccus contaminans</name>
    <dbReference type="NCBI Taxonomy" id="1945662"/>
    <lineage>
        <taxon>Bacteria</taxon>
        <taxon>Pseudomonadati</taxon>
        <taxon>Pseudomonadota</taxon>
        <taxon>Alphaproteobacteria</taxon>
        <taxon>Rhodobacterales</taxon>
        <taxon>Paracoccaceae</taxon>
        <taxon>Paracoccus</taxon>
    </lineage>
</organism>
<dbReference type="Pfam" id="PF00300">
    <property type="entry name" value="His_Phos_1"/>
    <property type="match status" value="1"/>
</dbReference>
<dbReference type="Proteomes" id="UP000193017">
    <property type="component" value="Chromosome"/>
</dbReference>
<accession>A0A1W6D074</accession>
<dbReference type="AlphaFoldDB" id="A0A1W6D074"/>
<dbReference type="STRING" id="1945662.B0A89_13515"/>
<dbReference type="InterPro" id="IPR050275">
    <property type="entry name" value="PGM_Phosphatase"/>
</dbReference>
<dbReference type="KEGG" id="pcon:B0A89_13515"/>
<dbReference type="Gene3D" id="3.40.50.1240">
    <property type="entry name" value="Phosphoglycerate mutase-like"/>
    <property type="match status" value="1"/>
</dbReference>
<dbReference type="SMART" id="SM00855">
    <property type="entry name" value="PGAM"/>
    <property type="match status" value="1"/>
</dbReference>
<dbReference type="InterPro" id="IPR013078">
    <property type="entry name" value="His_Pase_superF_clade-1"/>
</dbReference>
<dbReference type="PANTHER" id="PTHR48100">
    <property type="entry name" value="BROAD-SPECIFICITY PHOSPHATASE YOR283W-RELATED"/>
    <property type="match status" value="1"/>
</dbReference>
<evidence type="ECO:0000313" key="2">
    <source>
        <dbReference type="Proteomes" id="UP000193017"/>
    </source>
</evidence>
<keyword evidence="2" id="KW-1185">Reference proteome</keyword>
<evidence type="ECO:0000313" key="1">
    <source>
        <dbReference type="EMBL" id="ARJ70498.1"/>
    </source>
</evidence>
<name>A0A1W6D074_9RHOB</name>
<dbReference type="GO" id="GO:0005737">
    <property type="term" value="C:cytoplasm"/>
    <property type="evidence" value="ECO:0007669"/>
    <property type="project" value="TreeGrafter"/>
</dbReference>
<dbReference type="EMBL" id="CP020612">
    <property type="protein sequence ID" value="ARJ70498.1"/>
    <property type="molecule type" value="Genomic_DNA"/>
</dbReference>
<dbReference type="OrthoDB" id="9781415at2"/>
<reference evidence="1 2" key="1">
    <citation type="submission" date="2017-03" db="EMBL/GenBank/DDBJ databases">
        <title>Genome sequence of Paracoccus contaminans isolated from a water microcosm.</title>
        <authorList>
            <person name="Aurass P."/>
            <person name="Karste S."/>
            <person name="Trost E."/>
            <person name="Glaeser S.P."/>
            <person name="Kaempfer P."/>
            <person name="Flieger A."/>
        </authorList>
    </citation>
    <scope>NUCLEOTIDE SEQUENCE [LARGE SCALE GENOMIC DNA]</scope>
    <source>
        <strain evidence="2">RKI 16-01929T\LMG 29738T\CCM 8701T\CIP 111112T</strain>
    </source>
</reference>
<gene>
    <name evidence="1" type="ORF">B0A89_13515</name>
</gene>
<sequence length="194" mass="19892">MLIGLVRHGSHDELGRVLSGRSSDIALNEAGRAEAAALAARLAPRGIVRIDTSPRLRTRQTAGILGQGLGLAPAVAADLDEIDFGAWSGRAFADLAGDPAWDRWNAVRASAPTPGGETMAAAVARALRHVESCAAAGGGPVLLVSHCDIIRGVVAQVLGLGLDHLLRFDVDPGSISWLSVGQSGARVLTVNGTA</sequence>
<protein>
    <recommendedName>
        <fullName evidence="3">Histidine phosphatase family protein</fullName>
    </recommendedName>
</protein>
<dbReference type="InterPro" id="IPR029033">
    <property type="entry name" value="His_PPase_superfam"/>
</dbReference>
<dbReference type="CDD" id="cd07067">
    <property type="entry name" value="HP_PGM_like"/>
    <property type="match status" value="1"/>
</dbReference>
<proteinExistence type="predicted"/>
<evidence type="ECO:0008006" key="3">
    <source>
        <dbReference type="Google" id="ProtNLM"/>
    </source>
</evidence>
<dbReference type="SUPFAM" id="SSF53254">
    <property type="entry name" value="Phosphoglycerate mutase-like"/>
    <property type="match status" value="1"/>
</dbReference>
<dbReference type="GO" id="GO:0016791">
    <property type="term" value="F:phosphatase activity"/>
    <property type="evidence" value="ECO:0007669"/>
    <property type="project" value="TreeGrafter"/>
</dbReference>